<dbReference type="EMBL" id="JAVDWH010000001">
    <property type="protein sequence ID" value="MDR7086371.1"/>
    <property type="molecule type" value="Genomic_DNA"/>
</dbReference>
<feature type="domain" description="AB hydrolase-1" evidence="1">
    <location>
        <begin position="21"/>
        <end position="243"/>
    </location>
</feature>
<organism evidence="2 3">
    <name type="scientific">Aeromicrobium panaciterrae</name>
    <dbReference type="NCBI Taxonomy" id="363861"/>
    <lineage>
        <taxon>Bacteria</taxon>
        <taxon>Bacillati</taxon>
        <taxon>Actinomycetota</taxon>
        <taxon>Actinomycetes</taxon>
        <taxon>Propionibacteriales</taxon>
        <taxon>Nocardioidaceae</taxon>
        <taxon>Aeromicrobium</taxon>
    </lineage>
</organism>
<dbReference type="PRINTS" id="PR00111">
    <property type="entry name" value="ABHYDROLASE"/>
</dbReference>
<dbReference type="Proteomes" id="UP001257739">
    <property type="component" value="Unassembled WGS sequence"/>
</dbReference>
<dbReference type="Pfam" id="PF00561">
    <property type="entry name" value="Abhydrolase_1"/>
    <property type="match status" value="1"/>
</dbReference>
<dbReference type="InterPro" id="IPR029058">
    <property type="entry name" value="AB_hydrolase_fold"/>
</dbReference>
<dbReference type="RefSeq" id="WP_309968070.1">
    <property type="nucleotide sequence ID" value="NZ_JAVDWH010000001.1"/>
</dbReference>
<dbReference type="InterPro" id="IPR000073">
    <property type="entry name" value="AB_hydrolase_1"/>
</dbReference>
<evidence type="ECO:0000313" key="2">
    <source>
        <dbReference type="EMBL" id="MDR7086371.1"/>
    </source>
</evidence>
<dbReference type="Gene3D" id="3.40.50.1820">
    <property type="entry name" value="alpha/beta hydrolase"/>
    <property type="match status" value="1"/>
</dbReference>
<dbReference type="PANTHER" id="PTHR46438">
    <property type="entry name" value="ALPHA/BETA-HYDROLASES SUPERFAMILY PROTEIN"/>
    <property type="match status" value="1"/>
</dbReference>
<keyword evidence="3" id="KW-1185">Reference proteome</keyword>
<name>A0ABU1UMG7_9ACTN</name>
<gene>
    <name evidence="2" type="ORF">J2X11_001210</name>
</gene>
<protein>
    <submittedName>
        <fullName evidence="2">Pimeloyl-ACP methyl ester carboxylesterase</fullName>
    </submittedName>
</protein>
<evidence type="ECO:0000259" key="1">
    <source>
        <dbReference type="Pfam" id="PF00561"/>
    </source>
</evidence>
<accession>A0ABU1UMG7</accession>
<comment type="caution">
    <text evidence="2">The sequence shown here is derived from an EMBL/GenBank/DDBJ whole genome shotgun (WGS) entry which is preliminary data.</text>
</comment>
<sequence length="262" mass="28007">MPSIATTHGLISYREGGTGVPVVMLHATLHDRRDFDPIFDEITRNHRAIALDWPHHGESSNSGALPLASDLVVTLKDVVNALNLEPAIFIGNSVGGYAAAQLAIDDPERVAGLVLVNSGGFTKQTPATKAFIKLMSSPAIFTKRMLPLLAKAYMRAKTDSDKAIITRVKARAAGSGAAVAAKLWSSFADPSFDLRSTAAKITAPTLLMWGTKDLTTPLGDGKRAAAVIPNATLHEFPTGHLPFSSQPWEFLEIVMPFIDDPA</sequence>
<evidence type="ECO:0000313" key="3">
    <source>
        <dbReference type="Proteomes" id="UP001257739"/>
    </source>
</evidence>
<proteinExistence type="predicted"/>
<reference evidence="2 3" key="1">
    <citation type="submission" date="2023-07" db="EMBL/GenBank/DDBJ databases">
        <title>Sorghum-associated microbial communities from plants grown in Nebraska, USA.</title>
        <authorList>
            <person name="Schachtman D."/>
        </authorList>
    </citation>
    <scope>NUCLEOTIDE SEQUENCE [LARGE SCALE GENOMIC DNA]</scope>
    <source>
        <strain evidence="2 3">BE248</strain>
    </source>
</reference>
<dbReference type="SUPFAM" id="SSF53474">
    <property type="entry name" value="alpha/beta-Hydrolases"/>
    <property type="match status" value="1"/>
</dbReference>